<gene>
    <name evidence="1" type="ORF">GCM10023188_28740</name>
</gene>
<evidence type="ECO:0008006" key="3">
    <source>
        <dbReference type="Google" id="ProtNLM"/>
    </source>
</evidence>
<evidence type="ECO:0000313" key="2">
    <source>
        <dbReference type="Proteomes" id="UP001500552"/>
    </source>
</evidence>
<sequence length="123" mass="14106">MKPDDAAFVHAHLAALQLSLERQSVKFYCTDLTSVGALTREQEYWLNQELYKKSYNILQDDFFVAVVFSEEHFKAVVSNYIVPSATPSHEFVHFNYFTDQAEALQWLRGIKKGQDTALIQAVS</sequence>
<dbReference type="EMBL" id="BAABHC010000016">
    <property type="protein sequence ID" value="GAA4436084.1"/>
    <property type="molecule type" value="Genomic_DNA"/>
</dbReference>
<protein>
    <recommendedName>
        <fullName evidence="3">SpoIIAA-like</fullName>
    </recommendedName>
</protein>
<dbReference type="Proteomes" id="UP001500552">
    <property type="component" value="Unassembled WGS sequence"/>
</dbReference>
<name>A0ABP8LUC1_9BACT</name>
<comment type="caution">
    <text evidence="1">The sequence shown here is derived from an EMBL/GenBank/DDBJ whole genome shotgun (WGS) entry which is preliminary data.</text>
</comment>
<evidence type="ECO:0000313" key="1">
    <source>
        <dbReference type="EMBL" id="GAA4436084.1"/>
    </source>
</evidence>
<reference evidence="2" key="1">
    <citation type="journal article" date="2019" name="Int. J. Syst. Evol. Microbiol.">
        <title>The Global Catalogue of Microorganisms (GCM) 10K type strain sequencing project: providing services to taxonomists for standard genome sequencing and annotation.</title>
        <authorList>
            <consortium name="The Broad Institute Genomics Platform"/>
            <consortium name="The Broad Institute Genome Sequencing Center for Infectious Disease"/>
            <person name="Wu L."/>
            <person name="Ma J."/>
        </authorList>
    </citation>
    <scope>NUCLEOTIDE SEQUENCE [LARGE SCALE GENOMIC DNA]</scope>
    <source>
        <strain evidence="2">JCM 17926</strain>
    </source>
</reference>
<keyword evidence="2" id="KW-1185">Reference proteome</keyword>
<proteinExistence type="predicted"/>
<organism evidence="1 2">
    <name type="scientific">Pontibacter saemangeumensis</name>
    <dbReference type="NCBI Taxonomy" id="1084525"/>
    <lineage>
        <taxon>Bacteria</taxon>
        <taxon>Pseudomonadati</taxon>
        <taxon>Bacteroidota</taxon>
        <taxon>Cytophagia</taxon>
        <taxon>Cytophagales</taxon>
        <taxon>Hymenobacteraceae</taxon>
        <taxon>Pontibacter</taxon>
    </lineage>
</organism>
<accession>A0ABP8LUC1</accession>